<dbReference type="EMBL" id="CAJNOQ010018698">
    <property type="protein sequence ID" value="CAF1434482.1"/>
    <property type="molecule type" value="Genomic_DNA"/>
</dbReference>
<evidence type="ECO:0000313" key="2">
    <source>
        <dbReference type="EMBL" id="CAF1434482.1"/>
    </source>
</evidence>
<sequence length="117" mass="13237">MSVLEQRHGGGGGSHYSGGRRGRGKCDRTVTGYGSDKIGDYTVEGTWSDKTLRMAIIKQYKLGTGNNPSQNLGHKVQIQLKWNEKENQFDGKWYVQTSKYHGEDQYRLQFISQFTSA</sequence>
<proteinExistence type="predicted"/>
<organism evidence="2 4">
    <name type="scientific">Didymodactylos carnosus</name>
    <dbReference type="NCBI Taxonomy" id="1234261"/>
    <lineage>
        <taxon>Eukaryota</taxon>
        <taxon>Metazoa</taxon>
        <taxon>Spiralia</taxon>
        <taxon>Gnathifera</taxon>
        <taxon>Rotifera</taxon>
        <taxon>Eurotatoria</taxon>
        <taxon>Bdelloidea</taxon>
        <taxon>Philodinida</taxon>
        <taxon>Philodinidae</taxon>
        <taxon>Didymodactylos</taxon>
    </lineage>
</organism>
<evidence type="ECO:0000256" key="1">
    <source>
        <dbReference type="SAM" id="MobiDB-lite"/>
    </source>
</evidence>
<comment type="caution">
    <text evidence="2">The sequence shown here is derived from an EMBL/GenBank/DDBJ whole genome shotgun (WGS) entry which is preliminary data.</text>
</comment>
<protein>
    <submittedName>
        <fullName evidence="2">Uncharacterized protein</fullName>
    </submittedName>
</protein>
<dbReference type="EMBL" id="CAJOBC010084136">
    <property type="protein sequence ID" value="CAF4312277.1"/>
    <property type="molecule type" value="Genomic_DNA"/>
</dbReference>
<reference evidence="2" key="1">
    <citation type="submission" date="2021-02" db="EMBL/GenBank/DDBJ databases">
        <authorList>
            <person name="Nowell W R."/>
        </authorList>
    </citation>
    <scope>NUCLEOTIDE SEQUENCE</scope>
</reference>
<dbReference type="AlphaFoldDB" id="A0A815N9F3"/>
<dbReference type="Proteomes" id="UP000663829">
    <property type="component" value="Unassembled WGS sequence"/>
</dbReference>
<dbReference type="Proteomes" id="UP000681722">
    <property type="component" value="Unassembled WGS sequence"/>
</dbReference>
<feature type="region of interest" description="Disordered" evidence="1">
    <location>
        <begin position="1"/>
        <end position="26"/>
    </location>
</feature>
<evidence type="ECO:0000313" key="4">
    <source>
        <dbReference type="Proteomes" id="UP000663829"/>
    </source>
</evidence>
<accession>A0A815N9F3</accession>
<dbReference type="OrthoDB" id="10016170at2759"/>
<gene>
    <name evidence="2" type="ORF">GPM918_LOCUS34135</name>
    <name evidence="3" type="ORF">SRO942_LOCUS34831</name>
</gene>
<evidence type="ECO:0000313" key="3">
    <source>
        <dbReference type="EMBL" id="CAF4312277.1"/>
    </source>
</evidence>
<keyword evidence="4" id="KW-1185">Reference proteome</keyword>
<name>A0A815N9F3_9BILA</name>